<dbReference type="GO" id="GO:0008967">
    <property type="term" value="F:phosphoglycolate phosphatase activity"/>
    <property type="evidence" value="ECO:0007669"/>
    <property type="project" value="TreeGrafter"/>
</dbReference>
<name>A0A9P2WP96_THEFU</name>
<evidence type="ECO:0000313" key="1">
    <source>
        <dbReference type="EMBL" id="EOR70110.1"/>
    </source>
</evidence>
<accession>A0A9P2WP96</accession>
<evidence type="ECO:0008006" key="3">
    <source>
        <dbReference type="Google" id="ProtNLM"/>
    </source>
</evidence>
<evidence type="ECO:0000313" key="2">
    <source>
        <dbReference type="Proteomes" id="UP000014184"/>
    </source>
</evidence>
<dbReference type="InterPro" id="IPR023214">
    <property type="entry name" value="HAD_sf"/>
</dbReference>
<dbReference type="Proteomes" id="UP000014184">
    <property type="component" value="Unassembled WGS sequence"/>
</dbReference>
<dbReference type="EMBL" id="AOSG01000085">
    <property type="protein sequence ID" value="EOR70110.1"/>
    <property type="molecule type" value="Genomic_DNA"/>
</dbReference>
<reference evidence="1 2" key="1">
    <citation type="journal article" date="2013" name="Genome Announc.">
        <title>Draft Genome Sequence of the Lignocellulose Decomposer Thermobifida fusca Strain TM51.</title>
        <authorList>
            <person name="Toth A."/>
            <person name="Barna T."/>
            <person name="Nagy I."/>
            <person name="Horvath B."/>
            <person name="Nagy I."/>
            <person name="Tancsics A."/>
            <person name="Kriszt B."/>
            <person name="Baka E."/>
            <person name="Fekete C."/>
            <person name="Kukolya J."/>
        </authorList>
    </citation>
    <scope>NUCLEOTIDE SEQUENCE [LARGE SCALE GENOMIC DNA]</scope>
    <source>
        <strain evidence="1 2">TM51</strain>
    </source>
</reference>
<keyword evidence="2" id="KW-1185">Reference proteome</keyword>
<organism evidence="1 2">
    <name type="scientific">Thermobifida fusca TM51</name>
    <dbReference type="NCBI Taxonomy" id="1169414"/>
    <lineage>
        <taxon>Bacteria</taxon>
        <taxon>Bacillati</taxon>
        <taxon>Actinomycetota</taxon>
        <taxon>Actinomycetes</taxon>
        <taxon>Streptosporangiales</taxon>
        <taxon>Nocardiopsidaceae</taxon>
        <taxon>Thermobifida</taxon>
    </lineage>
</organism>
<proteinExistence type="predicted"/>
<dbReference type="PANTHER" id="PTHR43434">
    <property type="entry name" value="PHOSPHOGLYCOLATE PHOSPHATASE"/>
    <property type="match status" value="1"/>
</dbReference>
<dbReference type="Gene3D" id="3.40.50.1000">
    <property type="entry name" value="HAD superfamily/HAD-like"/>
    <property type="match status" value="1"/>
</dbReference>
<dbReference type="InterPro" id="IPR036412">
    <property type="entry name" value="HAD-like_sf"/>
</dbReference>
<dbReference type="InterPro" id="IPR050155">
    <property type="entry name" value="HAD-like_hydrolase_sf"/>
</dbReference>
<gene>
    <name evidence="1" type="ORF">TM51_14536</name>
</gene>
<sequence>MTGLGAAVPPPPLLMSEHGSRKESAVLILDFDGVVCDALDECALVTWLGKPGNEPEATGQASLKRLPPEFRSVFRHVRDYARLLDHFMVAHLPGASTVRSQAEFDALFASIPADEVATFVRRASAARDLLRERDAQFWLGMHTLYPGIAELLVRHAGRTAIVTAKDTLSVRAILDFHGLGHTVAAVVGECSDKAGAVRELCEQAGIPPSAAVFIDDNLTNVRRVAATGARSLWARWGYGTPEHAAEAAALRIPEIRLADLASVTV</sequence>
<protein>
    <recommendedName>
        <fullName evidence="3">Hydrolase</fullName>
    </recommendedName>
</protein>
<comment type="caution">
    <text evidence="1">The sequence shown here is derived from an EMBL/GenBank/DDBJ whole genome shotgun (WGS) entry which is preliminary data.</text>
</comment>
<dbReference type="SUPFAM" id="SSF56784">
    <property type="entry name" value="HAD-like"/>
    <property type="match status" value="1"/>
</dbReference>
<dbReference type="Pfam" id="PF00702">
    <property type="entry name" value="Hydrolase"/>
    <property type="match status" value="1"/>
</dbReference>
<dbReference type="AlphaFoldDB" id="A0A9P2WP96"/>
<dbReference type="GO" id="GO:0006281">
    <property type="term" value="P:DNA repair"/>
    <property type="evidence" value="ECO:0007669"/>
    <property type="project" value="TreeGrafter"/>
</dbReference>
<dbReference type="PANTHER" id="PTHR43434:SF1">
    <property type="entry name" value="PHOSPHOGLYCOLATE PHOSPHATASE"/>
    <property type="match status" value="1"/>
</dbReference>